<proteinExistence type="predicted"/>
<dbReference type="EMBL" id="OB665912">
    <property type="protein sequence ID" value="CAD7233254.1"/>
    <property type="molecule type" value="Genomic_DNA"/>
</dbReference>
<feature type="region of interest" description="Disordered" evidence="1">
    <location>
        <begin position="359"/>
        <end position="378"/>
    </location>
</feature>
<feature type="signal peptide" evidence="2">
    <location>
        <begin position="1"/>
        <end position="17"/>
    </location>
</feature>
<feature type="chain" id="PRO_5043545967" evidence="2">
    <location>
        <begin position="18"/>
        <end position="459"/>
    </location>
</feature>
<evidence type="ECO:0000256" key="2">
    <source>
        <dbReference type="SAM" id="SignalP"/>
    </source>
</evidence>
<dbReference type="AlphaFoldDB" id="A0A7R8WK67"/>
<reference evidence="3" key="1">
    <citation type="submission" date="2020-11" db="EMBL/GenBank/DDBJ databases">
        <authorList>
            <person name="Tran Van P."/>
        </authorList>
    </citation>
    <scope>NUCLEOTIDE SEQUENCE</scope>
</reference>
<accession>A0A7R8WK67</accession>
<evidence type="ECO:0000256" key="1">
    <source>
        <dbReference type="SAM" id="MobiDB-lite"/>
    </source>
</evidence>
<keyword evidence="2" id="KW-0732">Signal</keyword>
<protein>
    <submittedName>
        <fullName evidence="3">Uncharacterized protein</fullName>
    </submittedName>
</protein>
<organism evidence="3">
    <name type="scientific">Cyprideis torosa</name>
    <dbReference type="NCBI Taxonomy" id="163714"/>
    <lineage>
        <taxon>Eukaryota</taxon>
        <taxon>Metazoa</taxon>
        <taxon>Ecdysozoa</taxon>
        <taxon>Arthropoda</taxon>
        <taxon>Crustacea</taxon>
        <taxon>Oligostraca</taxon>
        <taxon>Ostracoda</taxon>
        <taxon>Podocopa</taxon>
        <taxon>Podocopida</taxon>
        <taxon>Cytherocopina</taxon>
        <taxon>Cytheroidea</taxon>
        <taxon>Cytherideidae</taxon>
        <taxon>Cyprideis</taxon>
    </lineage>
</organism>
<gene>
    <name evidence="3" type="ORF">CTOB1V02_LOCUS11077</name>
</gene>
<feature type="compositionally biased region" description="Basic and acidic residues" evidence="1">
    <location>
        <begin position="399"/>
        <end position="408"/>
    </location>
</feature>
<sequence>MLKIAPFTLMIVKFCAGNEIDCERDVCDIAADNLPANFSNTSYLLDDATGLESLKEYLSSYQAIFSYNQEGKSSRFFMALILTRSIVLAPAAAEEICYGDSMYSSFLHFKVEPSFGSSYLNIRLLRGVNLRCSNIHYDLVLLRIGSVEGAGKIPRSNVYPRACIGPCDSANDLGNFIILYASTTAPQPEVAFTVVGTNRTDSPNVIKIINLSCLPSSDSLDSNDSQTDDLSMTFETFFDSGKTPLCEQEGGILFYYPNDAKSRTLSVIGMIRNREMACGKQKRLVKVQLFDLHQIDVIKKESDIMCDKKLVQEERTLPMVLKACLFGVFGVELLLLCCCRCISVFGKWRSGKLTGQQEVMTGAPAERKIEKSSKKSLASLRGTSLPTLVVEEDPSEAGGTKHPEKNSTQKEPLYDTPTQSVGGAEIHNSPYLSHHALTNRGGIDKTPPSSKGPCVEQTL</sequence>
<feature type="region of interest" description="Disordered" evidence="1">
    <location>
        <begin position="388"/>
        <end position="459"/>
    </location>
</feature>
<name>A0A7R8WK67_9CRUS</name>
<evidence type="ECO:0000313" key="3">
    <source>
        <dbReference type="EMBL" id="CAD7233254.1"/>
    </source>
</evidence>